<sequence>MKIEKIFRKIPDFQKVILDTILFESKYPVLFTCKNDKDIYLFICCLVNSEKIKWIGTRTTYDNLIDLLENKITIRDAFLNVTNNKIMIEYDGKEVEYELKKSSEIPDEVLPTVGEYMDAEEGEYEEEIVEFQKRNKNIEYVIQPQISKFLILRYKAVSVLRVEKDSEIDLDTKDVFRYPIGTIHNQKVNLA</sequence>
<dbReference type="RefSeq" id="WP_055246660.1">
    <property type="nucleotide sequence ID" value="NZ_BSCI01000002.1"/>
</dbReference>
<reference evidence="1" key="2">
    <citation type="submission" date="2022-11" db="EMBL/GenBank/DDBJ databases">
        <title>Draft genome sequence of Coprococcus comes strain 31264.</title>
        <authorList>
            <person name="Hisatomi A."/>
            <person name="Ohkuma M."/>
            <person name="Sakamoto M."/>
        </authorList>
    </citation>
    <scope>NUCLEOTIDE SEQUENCE</scope>
    <source>
        <strain evidence="1">JCM 31264</strain>
    </source>
</reference>
<gene>
    <name evidence="1" type="ORF">comes_04080</name>
</gene>
<comment type="caution">
    <text evidence="1">The sequence shown here is derived from an EMBL/GenBank/DDBJ whole genome shotgun (WGS) entry which is preliminary data.</text>
</comment>
<evidence type="ECO:0000313" key="1">
    <source>
        <dbReference type="EMBL" id="GLG85863.1"/>
    </source>
</evidence>
<evidence type="ECO:0000313" key="2">
    <source>
        <dbReference type="Proteomes" id="UP001145109"/>
    </source>
</evidence>
<proteinExistence type="predicted"/>
<protein>
    <submittedName>
        <fullName evidence="1">Uncharacterized protein</fullName>
    </submittedName>
</protein>
<name>A0AA37QLB2_9FIRM</name>
<organism evidence="1 2">
    <name type="scientific">Coprococcus comes</name>
    <dbReference type="NCBI Taxonomy" id="410072"/>
    <lineage>
        <taxon>Bacteria</taxon>
        <taxon>Bacillati</taxon>
        <taxon>Bacillota</taxon>
        <taxon>Clostridia</taxon>
        <taxon>Lachnospirales</taxon>
        <taxon>Lachnospiraceae</taxon>
        <taxon>Coprococcus</taxon>
    </lineage>
</organism>
<reference evidence="1" key="1">
    <citation type="submission" date="2022-09" db="EMBL/GenBank/DDBJ databases">
        <title>Draft genome sequence of Coprococcus comes strain 31264.</title>
        <authorList>
            <person name="Atsushi H."/>
            <person name="Moriya O."/>
            <person name="Mitsuo S."/>
        </authorList>
    </citation>
    <scope>NUCLEOTIDE SEQUENCE</scope>
    <source>
        <strain evidence="1">JCM 31264</strain>
    </source>
</reference>
<dbReference type="AlphaFoldDB" id="A0AA37QLB2"/>
<dbReference type="EMBL" id="BSCI01000002">
    <property type="protein sequence ID" value="GLG85863.1"/>
    <property type="molecule type" value="Genomic_DNA"/>
</dbReference>
<accession>A0AA37QLB2</accession>
<dbReference type="Proteomes" id="UP001145109">
    <property type="component" value="Unassembled WGS sequence"/>
</dbReference>